<feature type="region of interest" description="Disordered" evidence="1">
    <location>
        <begin position="1"/>
        <end position="31"/>
    </location>
</feature>
<reference evidence="2" key="2">
    <citation type="submission" date="2023-05" db="EMBL/GenBank/DDBJ databases">
        <authorList>
            <consortium name="Lawrence Berkeley National Laboratory"/>
            <person name="Steindorff A."/>
            <person name="Hensen N."/>
            <person name="Bonometti L."/>
            <person name="Westerberg I."/>
            <person name="Brannstrom I.O."/>
            <person name="Guillou S."/>
            <person name="Cros-Aarteil S."/>
            <person name="Calhoun S."/>
            <person name="Haridas S."/>
            <person name="Kuo A."/>
            <person name="Mondo S."/>
            <person name="Pangilinan J."/>
            <person name="Riley R."/>
            <person name="Labutti K."/>
            <person name="Andreopoulos B."/>
            <person name="Lipzen A."/>
            <person name="Chen C."/>
            <person name="Yanf M."/>
            <person name="Daum C."/>
            <person name="Ng V."/>
            <person name="Clum A."/>
            <person name="Ohm R."/>
            <person name="Martin F."/>
            <person name="Silar P."/>
            <person name="Natvig D."/>
            <person name="Lalanne C."/>
            <person name="Gautier V."/>
            <person name="Ament-Velasquez S.L."/>
            <person name="Kruys A."/>
            <person name="Hutchinson M.I."/>
            <person name="Powell A.J."/>
            <person name="Barry K."/>
            <person name="Miller A.N."/>
            <person name="Grigoriev I.V."/>
            <person name="Debuchy R."/>
            <person name="Gladieux P."/>
            <person name="Thoren M.H."/>
            <person name="Johannesson H."/>
        </authorList>
    </citation>
    <scope>NUCLEOTIDE SEQUENCE</scope>
    <source>
        <strain evidence="2">CBS 757.83</strain>
    </source>
</reference>
<sequence>MAASAQSQIVVEVADQPPSPKRPSRTLKPSAKVREAMQSIEDAATVAKTTTSEGTRTVASRGTRAVGTGRSTDNGMRCTK</sequence>
<accession>A0AAN6PV71</accession>
<gene>
    <name evidence="2" type="ORF">N658DRAFT_436611</name>
</gene>
<organism evidence="2 3">
    <name type="scientific">Parathielavia hyrcaniae</name>
    <dbReference type="NCBI Taxonomy" id="113614"/>
    <lineage>
        <taxon>Eukaryota</taxon>
        <taxon>Fungi</taxon>
        <taxon>Dikarya</taxon>
        <taxon>Ascomycota</taxon>
        <taxon>Pezizomycotina</taxon>
        <taxon>Sordariomycetes</taxon>
        <taxon>Sordariomycetidae</taxon>
        <taxon>Sordariales</taxon>
        <taxon>Chaetomiaceae</taxon>
        <taxon>Parathielavia</taxon>
    </lineage>
</organism>
<reference evidence="2" key="1">
    <citation type="journal article" date="2023" name="Mol. Phylogenet. Evol.">
        <title>Genome-scale phylogeny and comparative genomics of the fungal order Sordariales.</title>
        <authorList>
            <person name="Hensen N."/>
            <person name="Bonometti L."/>
            <person name="Westerberg I."/>
            <person name="Brannstrom I.O."/>
            <person name="Guillou S."/>
            <person name="Cros-Aarteil S."/>
            <person name="Calhoun S."/>
            <person name="Haridas S."/>
            <person name="Kuo A."/>
            <person name="Mondo S."/>
            <person name="Pangilinan J."/>
            <person name="Riley R."/>
            <person name="LaButti K."/>
            <person name="Andreopoulos B."/>
            <person name="Lipzen A."/>
            <person name="Chen C."/>
            <person name="Yan M."/>
            <person name="Daum C."/>
            <person name="Ng V."/>
            <person name="Clum A."/>
            <person name="Steindorff A."/>
            <person name="Ohm R.A."/>
            <person name="Martin F."/>
            <person name="Silar P."/>
            <person name="Natvig D.O."/>
            <person name="Lalanne C."/>
            <person name="Gautier V."/>
            <person name="Ament-Velasquez S.L."/>
            <person name="Kruys A."/>
            <person name="Hutchinson M.I."/>
            <person name="Powell A.J."/>
            <person name="Barry K."/>
            <person name="Miller A.N."/>
            <person name="Grigoriev I.V."/>
            <person name="Debuchy R."/>
            <person name="Gladieux P."/>
            <person name="Hiltunen Thoren M."/>
            <person name="Johannesson H."/>
        </authorList>
    </citation>
    <scope>NUCLEOTIDE SEQUENCE</scope>
    <source>
        <strain evidence="2">CBS 757.83</strain>
    </source>
</reference>
<evidence type="ECO:0000313" key="2">
    <source>
        <dbReference type="EMBL" id="KAK4096202.1"/>
    </source>
</evidence>
<feature type="compositionally biased region" description="Polar residues" evidence="1">
    <location>
        <begin position="47"/>
        <end position="60"/>
    </location>
</feature>
<comment type="caution">
    <text evidence="2">The sequence shown here is derived from an EMBL/GenBank/DDBJ whole genome shotgun (WGS) entry which is preliminary data.</text>
</comment>
<dbReference type="Proteomes" id="UP001305647">
    <property type="component" value="Unassembled WGS sequence"/>
</dbReference>
<feature type="region of interest" description="Disordered" evidence="1">
    <location>
        <begin position="46"/>
        <end position="80"/>
    </location>
</feature>
<protein>
    <submittedName>
        <fullName evidence="2">Uncharacterized protein</fullName>
    </submittedName>
</protein>
<keyword evidence="3" id="KW-1185">Reference proteome</keyword>
<proteinExistence type="predicted"/>
<evidence type="ECO:0000313" key="3">
    <source>
        <dbReference type="Proteomes" id="UP001305647"/>
    </source>
</evidence>
<dbReference type="AlphaFoldDB" id="A0AAN6PV71"/>
<evidence type="ECO:0000256" key="1">
    <source>
        <dbReference type="SAM" id="MobiDB-lite"/>
    </source>
</evidence>
<name>A0AAN6PV71_9PEZI</name>
<dbReference type="EMBL" id="MU863730">
    <property type="protein sequence ID" value="KAK4096202.1"/>
    <property type="molecule type" value="Genomic_DNA"/>
</dbReference>